<feature type="transmembrane region" description="Helical" evidence="1">
    <location>
        <begin position="6"/>
        <end position="24"/>
    </location>
</feature>
<comment type="caution">
    <text evidence="3">The sequence shown here is derived from an EMBL/GenBank/DDBJ whole genome shotgun (WGS) entry which is preliminary data.</text>
</comment>
<keyword evidence="1" id="KW-0472">Membrane</keyword>
<organism evidence="3 4">
    <name type="scientific">Haemophilus haemolyticus</name>
    <dbReference type="NCBI Taxonomy" id="726"/>
    <lineage>
        <taxon>Bacteria</taxon>
        <taxon>Pseudomonadati</taxon>
        <taxon>Pseudomonadota</taxon>
        <taxon>Gammaproteobacteria</taxon>
        <taxon>Pasteurellales</taxon>
        <taxon>Pasteurellaceae</taxon>
        <taxon>Haemophilus</taxon>
    </lineage>
</organism>
<sequence length="192" mass="22460">MEFSLQYIIIFIFVILFLIGLFSSKSRSTRRNAKKSRLYLSTENKINIVNKNDHLDVVILSKYKRKALMNKSEYQLFLRLEKLLSKGYQEFRLFTQVSMGEFLESIDKEAHLAINSKRVDFLIVDKNGYAVIVIEYQGQGHYQDNAAKRDAVKREACRKAGVIFLEFQPNYGKAELEFVGENLKRYLIKIKV</sequence>
<dbReference type="Gene3D" id="3.40.960.10">
    <property type="entry name" value="VSR Endonuclease"/>
    <property type="match status" value="1"/>
</dbReference>
<evidence type="ECO:0000313" key="4">
    <source>
        <dbReference type="Proteomes" id="UP000590599"/>
    </source>
</evidence>
<name>A0A852Q2Z5_HAEHA</name>
<accession>A0A852Q2Z5</accession>
<dbReference type="AlphaFoldDB" id="A0A852Q2Z5"/>
<keyword evidence="1" id="KW-1133">Transmembrane helix</keyword>
<dbReference type="EMBL" id="JACBKA010000018">
    <property type="protein sequence ID" value="NYA27739.1"/>
    <property type="molecule type" value="Genomic_DNA"/>
</dbReference>
<gene>
    <name evidence="3" type="ORF">HZI69_07835</name>
</gene>
<evidence type="ECO:0000259" key="2">
    <source>
        <dbReference type="Pfam" id="PF10881"/>
    </source>
</evidence>
<dbReference type="Proteomes" id="UP000590599">
    <property type="component" value="Unassembled WGS sequence"/>
</dbReference>
<dbReference type="InterPro" id="IPR024402">
    <property type="entry name" value="DUF2726"/>
</dbReference>
<dbReference type="Pfam" id="PF10881">
    <property type="entry name" value="DUF2726"/>
    <property type="match status" value="1"/>
</dbReference>
<dbReference type="RefSeq" id="WP_179227922.1">
    <property type="nucleotide sequence ID" value="NZ_JACBKA010000018.1"/>
</dbReference>
<evidence type="ECO:0000256" key="1">
    <source>
        <dbReference type="SAM" id="Phobius"/>
    </source>
</evidence>
<feature type="domain" description="DUF2726" evidence="2">
    <location>
        <begin position="66"/>
        <end position="171"/>
    </location>
</feature>
<reference evidence="3 4" key="1">
    <citation type="submission" date="2020-07" db="EMBL/GenBank/DDBJ databases">
        <title>Genus Haemophilus, Bergeys manual.</title>
        <authorList>
            <person name="Noerskov-Lauritsen N."/>
        </authorList>
    </citation>
    <scope>NUCLEOTIDE SEQUENCE [LARGE SCALE GENOMIC DNA]</scope>
    <source>
        <strain evidence="3 4">CCUG30047</strain>
    </source>
</reference>
<protein>
    <submittedName>
        <fullName evidence="3">DUF2726 domain-containing protein</fullName>
    </submittedName>
</protein>
<keyword evidence="1" id="KW-0812">Transmembrane</keyword>
<evidence type="ECO:0000313" key="3">
    <source>
        <dbReference type="EMBL" id="NYA27739.1"/>
    </source>
</evidence>
<proteinExistence type="predicted"/>